<gene>
    <name evidence="2" type="ORF">MNOR_LOCUS29512</name>
</gene>
<organism evidence="2 3">
    <name type="scientific">Meganyctiphanes norvegica</name>
    <name type="common">Northern krill</name>
    <name type="synonym">Thysanopoda norvegica</name>
    <dbReference type="NCBI Taxonomy" id="48144"/>
    <lineage>
        <taxon>Eukaryota</taxon>
        <taxon>Metazoa</taxon>
        <taxon>Ecdysozoa</taxon>
        <taxon>Arthropoda</taxon>
        <taxon>Crustacea</taxon>
        <taxon>Multicrustacea</taxon>
        <taxon>Malacostraca</taxon>
        <taxon>Eumalacostraca</taxon>
        <taxon>Eucarida</taxon>
        <taxon>Euphausiacea</taxon>
        <taxon>Euphausiidae</taxon>
        <taxon>Meganyctiphanes</taxon>
    </lineage>
</organism>
<evidence type="ECO:0000256" key="1">
    <source>
        <dbReference type="SAM" id="SignalP"/>
    </source>
</evidence>
<evidence type="ECO:0000313" key="3">
    <source>
        <dbReference type="Proteomes" id="UP001497623"/>
    </source>
</evidence>
<keyword evidence="3" id="KW-1185">Reference proteome</keyword>
<reference evidence="2 3" key="1">
    <citation type="submission" date="2024-05" db="EMBL/GenBank/DDBJ databases">
        <authorList>
            <person name="Wallberg A."/>
        </authorList>
    </citation>
    <scope>NUCLEOTIDE SEQUENCE [LARGE SCALE GENOMIC DNA]</scope>
</reference>
<sequence length="229" mass="26197">SVLLSMVFFIGLSSGTNLQCEDKTELDNCLAKIAPHMPSTGLPHDQQQLDKMCISFKGGMVCVDGYTSRCMTAAQREALEEHLKGARYVLTFLCDDPVFREEYLKNAQCIADVSDDWDHCHAHFKQLVSREHAKKNVTQEKRDKNICCIRERLLQCVYGVSYLKCTKPSAVFLKKVTATLSYSDVQQEKCRNVDIRTCSSSIVHCECQFLIIFCMILGKLMYNKDWIIW</sequence>
<feature type="signal peptide" evidence="1">
    <location>
        <begin position="1"/>
        <end position="15"/>
    </location>
</feature>
<feature type="chain" id="PRO_5043427460" evidence="1">
    <location>
        <begin position="16"/>
        <end position="229"/>
    </location>
</feature>
<proteinExistence type="predicted"/>
<dbReference type="EMBL" id="CAXKWB010034313">
    <property type="protein sequence ID" value="CAL4144461.1"/>
    <property type="molecule type" value="Genomic_DNA"/>
</dbReference>
<name>A0AAV2RWM5_MEGNR</name>
<dbReference type="Proteomes" id="UP001497623">
    <property type="component" value="Unassembled WGS sequence"/>
</dbReference>
<keyword evidence="1" id="KW-0732">Signal</keyword>
<protein>
    <submittedName>
        <fullName evidence="2">Uncharacterized protein</fullName>
    </submittedName>
</protein>
<feature type="non-terminal residue" evidence="2">
    <location>
        <position position="1"/>
    </location>
</feature>
<dbReference type="PANTHER" id="PTHR33964">
    <property type="entry name" value="RE45066P-RELATED"/>
    <property type="match status" value="1"/>
</dbReference>
<dbReference type="AlphaFoldDB" id="A0AAV2RWM5"/>
<accession>A0AAV2RWM5</accession>
<dbReference type="PANTHER" id="PTHR33964:SF2">
    <property type="entry name" value="IP09356P"/>
    <property type="match status" value="1"/>
</dbReference>
<comment type="caution">
    <text evidence="2">The sequence shown here is derived from an EMBL/GenBank/DDBJ whole genome shotgun (WGS) entry which is preliminary data.</text>
</comment>
<evidence type="ECO:0000313" key="2">
    <source>
        <dbReference type="EMBL" id="CAL4144461.1"/>
    </source>
</evidence>